<organism evidence="1">
    <name type="scientific">uncultured Actinomycetospora sp</name>
    <dbReference type="NCBI Taxonomy" id="1135996"/>
    <lineage>
        <taxon>Bacteria</taxon>
        <taxon>Bacillati</taxon>
        <taxon>Actinomycetota</taxon>
        <taxon>Actinomycetes</taxon>
        <taxon>Pseudonocardiales</taxon>
        <taxon>Pseudonocardiaceae</taxon>
        <taxon>Actinomycetospora</taxon>
        <taxon>environmental samples</taxon>
    </lineage>
</organism>
<evidence type="ECO:0000313" key="1">
    <source>
        <dbReference type="EMBL" id="CAA9245152.1"/>
    </source>
</evidence>
<proteinExistence type="predicted"/>
<sequence length="167" mass="17295">MTMGSTSRGRTLGAAALAGAGAGLAGVAAMTALEKIEQAVLGRPSSYVPARTLKAVTGGSPSDAERPPVWNHAMHWGTGALVGSIHGVWAAVGMRGPRAWAAHDAVRLATDQTLENATGVGAPPHTWPWQEQAVDVLHKGVYSLVTGLVSERLVAPTLETHRGRTSH</sequence>
<evidence type="ECO:0008006" key="2">
    <source>
        <dbReference type="Google" id="ProtNLM"/>
    </source>
</evidence>
<dbReference type="AlphaFoldDB" id="A0A6J4IAB4"/>
<reference evidence="1" key="1">
    <citation type="submission" date="2020-02" db="EMBL/GenBank/DDBJ databases">
        <authorList>
            <person name="Meier V. D."/>
        </authorList>
    </citation>
    <scope>NUCLEOTIDE SEQUENCE</scope>
    <source>
        <strain evidence="1">AVDCRST_MAG54</strain>
    </source>
</reference>
<gene>
    <name evidence="1" type="ORF">AVDCRST_MAG54-1714</name>
</gene>
<dbReference type="EMBL" id="CADCTH010000231">
    <property type="protein sequence ID" value="CAA9245152.1"/>
    <property type="molecule type" value="Genomic_DNA"/>
</dbReference>
<name>A0A6J4IAB4_9PSEU</name>
<accession>A0A6J4IAB4</accession>
<protein>
    <recommendedName>
        <fullName evidence="2">DUF1440 domain-containing protein</fullName>
    </recommendedName>
</protein>